<evidence type="ECO:0000313" key="6">
    <source>
        <dbReference type="EMBL" id="SDW18914.1"/>
    </source>
</evidence>
<accession>A0A1H2RJH2</accession>
<dbReference type="Pfam" id="PF07992">
    <property type="entry name" value="Pyr_redox_2"/>
    <property type="match status" value="1"/>
</dbReference>
<evidence type="ECO:0000256" key="1">
    <source>
        <dbReference type="ARBA" id="ARBA00001974"/>
    </source>
</evidence>
<dbReference type="GO" id="GO:0016491">
    <property type="term" value="F:oxidoreductase activity"/>
    <property type="evidence" value="ECO:0007669"/>
    <property type="project" value="UniProtKB-KW"/>
</dbReference>
<dbReference type="RefSeq" id="WP_091611390.1">
    <property type="nucleotide sequence ID" value="NZ_FNNC01000001.1"/>
</dbReference>
<organism evidence="6 7">
    <name type="scientific">Marinococcus luteus</name>
    <dbReference type="NCBI Taxonomy" id="1122204"/>
    <lineage>
        <taxon>Bacteria</taxon>
        <taxon>Bacillati</taxon>
        <taxon>Bacillota</taxon>
        <taxon>Bacilli</taxon>
        <taxon>Bacillales</taxon>
        <taxon>Bacillaceae</taxon>
        <taxon>Marinococcus</taxon>
    </lineage>
</organism>
<dbReference type="PANTHER" id="PTHR48105">
    <property type="entry name" value="THIOREDOXIN REDUCTASE 1-RELATED-RELATED"/>
    <property type="match status" value="1"/>
</dbReference>
<dbReference type="SUPFAM" id="SSF51905">
    <property type="entry name" value="FAD/NAD(P)-binding domain"/>
    <property type="match status" value="1"/>
</dbReference>
<dbReference type="Proteomes" id="UP000199488">
    <property type="component" value="Unassembled WGS sequence"/>
</dbReference>
<dbReference type="Gene3D" id="3.50.50.60">
    <property type="entry name" value="FAD/NAD(P)-binding domain"/>
    <property type="match status" value="2"/>
</dbReference>
<comment type="subunit">
    <text evidence="2">Homodimer.</text>
</comment>
<gene>
    <name evidence="6" type="ORF">SAMN05421781_0775</name>
</gene>
<proteinExistence type="predicted"/>
<dbReference type="PRINTS" id="PR00469">
    <property type="entry name" value="PNDRDTASEII"/>
</dbReference>
<dbReference type="STRING" id="1122204.SAMN05421781_0775"/>
<dbReference type="InterPro" id="IPR036188">
    <property type="entry name" value="FAD/NAD-bd_sf"/>
</dbReference>
<name>A0A1H2RJH2_9BACI</name>
<evidence type="ECO:0000313" key="7">
    <source>
        <dbReference type="Proteomes" id="UP000199488"/>
    </source>
</evidence>
<evidence type="ECO:0000259" key="5">
    <source>
        <dbReference type="Pfam" id="PF07992"/>
    </source>
</evidence>
<evidence type="ECO:0000256" key="3">
    <source>
        <dbReference type="ARBA" id="ARBA00022630"/>
    </source>
</evidence>
<sequence>MIYDVIIIGGGPAGLSAALYFGRGLKKTLIIDEEKPRNIVTHETHSYLTQDGVSPQTFRQRAKEDTLKYEGTTLFNDKVTEVKKHDDGFIVQTPAERFQSKQVLVASGLIEQLPAIKNIESYYGQSVFYCPWCDGWEMRNKKLAIINPDERVMHMVTLLSNWTDKLEVFTDGHDSLTEENKKVLEDKNISYHLEKIAEMSGENGQLQAVRMTNGETVDVEGAFTYVYWNTKYEFLNNLDVERDENGRFVVGQFGETSVKGLYVAGEAKDNFGSQLIAAAANGGEVARFMMMMEIQQEFNKKSIKTK</sequence>
<dbReference type="AlphaFoldDB" id="A0A1H2RJH2"/>
<evidence type="ECO:0000256" key="2">
    <source>
        <dbReference type="ARBA" id="ARBA00011738"/>
    </source>
</evidence>
<dbReference type="InterPro" id="IPR050097">
    <property type="entry name" value="Ferredoxin-NADP_redctase_2"/>
</dbReference>
<keyword evidence="3" id="KW-0285">Flavoprotein</keyword>
<comment type="cofactor">
    <cofactor evidence="1">
        <name>FAD</name>
        <dbReference type="ChEBI" id="CHEBI:57692"/>
    </cofactor>
</comment>
<feature type="domain" description="FAD/NAD(P)-binding" evidence="5">
    <location>
        <begin position="3"/>
        <end position="279"/>
    </location>
</feature>
<dbReference type="EMBL" id="FNNC01000001">
    <property type="protein sequence ID" value="SDW18914.1"/>
    <property type="molecule type" value="Genomic_DNA"/>
</dbReference>
<reference evidence="6 7" key="1">
    <citation type="submission" date="2016-10" db="EMBL/GenBank/DDBJ databases">
        <authorList>
            <person name="de Groot N.N."/>
        </authorList>
    </citation>
    <scope>NUCLEOTIDE SEQUENCE [LARGE SCALE GENOMIC DNA]</scope>
    <source>
        <strain evidence="6 7">DSM 23126</strain>
    </source>
</reference>
<dbReference type="InterPro" id="IPR023753">
    <property type="entry name" value="FAD/NAD-binding_dom"/>
</dbReference>
<keyword evidence="7" id="KW-1185">Reference proteome</keyword>
<keyword evidence="4" id="KW-0560">Oxidoreductase</keyword>
<evidence type="ECO:0000256" key="4">
    <source>
        <dbReference type="ARBA" id="ARBA00023002"/>
    </source>
</evidence>
<dbReference type="PRINTS" id="PR00368">
    <property type="entry name" value="FADPNR"/>
</dbReference>
<dbReference type="OrthoDB" id="9806179at2"/>
<protein>
    <submittedName>
        <fullName evidence="6">Thioredoxin reductase</fullName>
    </submittedName>
</protein>